<name>A0A841GE08_9BACT</name>
<protein>
    <submittedName>
        <fullName evidence="6">SHS2 domain-containing protein</fullName>
    </submittedName>
</protein>
<keyword evidence="3" id="KW-0479">Metal-binding</keyword>
<feature type="domain" description="Archease" evidence="5">
    <location>
        <begin position="2"/>
        <end position="125"/>
    </location>
</feature>
<sequence>MYREIDHTADIAFEIVNDTFLGLLEDILRIIHATYKVENINCNITKVQEYDIKENEDGVFDIVNDWIAAIELGYFPVKIEKDKKYKTTFCSFSKIEGETFKALTYHNLKIEKKDNKLSIKVVFDI</sequence>
<dbReference type="InterPro" id="IPR036820">
    <property type="entry name" value="Archease_dom_sf"/>
</dbReference>
<evidence type="ECO:0000256" key="2">
    <source>
        <dbReference type="ARBA" id="ARBA00022694"/>
    </source>
</evidence>
<evidence type="ECO:0000256" key="1">
    <source>
        <dbReference type="ARBA" id="ARBA00007963"/>
    </source>
</evidence>
<proteinExistence type="inferred from homology"/>
<dbReference type="RefSeq" id="WP_184618597.1">
    <property type="nucleotide sequence ID" value="NZ_JACHEX010000001.1"/>
</dbReference>
<organism evidence="6 7">
    <name type="scientific">Thermosipho japonicus</name>
    <dbReference type="NCBI Taxonomy" id="90323"/>
    <lineage>
        <taxon>Bacteria</taxon>
        <taxon>Thermotogati</taxon>
        <taxon>Thermotogota</taxon>
        <taxon>Thermotogae</taxon>
        <taxon>Thermotogales</taxon>
        <taxon>Fervidobacteriaceae</taxon>
        <taxon>Thermosipho</taxon>
    </lineage>
</organism>
<dbReference type="GO" id="GO:0046872">
    <property type="term" value="F:metal ion binding"/>
    <property type="evidence" value="ECO:0007669"/>
    <property type="project" value="UniProtKB-KW"/>
</dbReference>
<keyword evidence="7" id="KW-1185">Reference proteome</keyword>
<reference evidence="6 7" key="1">
    <citation type="submission" date="2020-08" db="EMBL/GenBank/DDBJ databases">
        <title>Genomic Encyclopedia of Type Strains, Phase IV (KMG-IV): sequencing the most valuable type-strain genomes for metagenomic binning, comparative biology and taxonomic classification.</title>
        <authorList>
            <person name="Goeker M."/>
        </authorList>
    </citation>
    <scope>NUCLEOTIDE SEQUENCE [LARGE SCALE GENOMIC DNA]</scope>
    <source>
        <strain evidence="6 7">DSM 13481</strain>
    </source>
</reference>
<dbReference type="InterPro" id="IPR023572">
    <property type="entry name" value="Archease_dom"/>
</dbReference>
<dbReference type="GO" id="GO:0008033">
    <property type="term" value="P:tRNA processing"/>
    <property type="evidence" value="ECO:0007669"/>
    <property type="project" value="UniProtKB-KW"/>
</dbReference>
<dbReference type="AlphaFoldDB" id="A0A841GE08"/>
<comment type="caution">
    <text evidence="6">The sequence shown here is derived from an EMBL/GenBank/DDBJ whole genome shotgun (WGS) entry which is preliminary data.</text>
</comment>
<dbReference type="EMBL" id="JACHEX010000001">
    <property type="protein sequence ID" value="MBB6061846.1"/>
    <property type="molecule type" value="Genomic_DNA"/>
</dbReference>
<accession>A0A841GE08</accession>
<evidence type="ECO:0000259" key="5">
    <source>
        <dbReference type="Pfam" id="PF01951"/>
    </source>
</evidence>
<keyword evidence="4" id="KW-0106">Calcium</keyword>
<dbReference type="Pfam" id="PF01951">
    <property type="entry name" value="Archease"/>
    <property type="match status" value="1"/>
</dbReference>
<dbReference type="SUPFAM" id="SSF69819">
    <property type="entry name" value="MTH1598-like"/>
    <property type="match status" value="1"/>
</dbReference>
<evidence type="ECO:0000313" key="7">
    <source>
        <dbReference type="Proteomes" id="UP000555828"/>
    </source>
</evidence>
<comment type="similarity">
    <text evidence="1">Belongs to the archease family.</text>
</comment>
<keyword evidence="2" id="KW-0819">tRNA processing</keyword>
<dbReference type="Proteomes" id="UP000555828">
    <property type="component" value="Unassembled WGS sequence"/>
</dbReference>
<gene>
    <name evidence="6" type="ORF">HNP65_000268</name>
</gene>
<evidence type="ECO:0000256" key="4">
    <source>
        <dbReference type="ARBA" id="ARBA00022837"/>
    </source>
</evidence>
<evidence type="ECO:0000313" key="6">
    <source>
        <dbReference type="EMBL" id="MBB6061846.1"/>
    </source>
</evidence>
<evidence type="ECO:0000256" key="3">
    <source>
        <dbReference type="ARBA" id="ARBA00022723"/>
    </source>
</evidence>
<dbReference type="Gene3D" id="3.55.10.10">
    <property type="entry name" value="Archease domain"/>
    <property type="match status" value="1"/>
</dbReference>